<keyword evidence="6" id="KW-1185">Reference proteome</keyword>
<evidence type="ECO:0000256" key="2">
    <source>
        <dbReference type="RuleBase" id="RU362097"/>
    </source>
</evidence>
<keyword evidence="2" id="KW-0472">Membrane</keyword>
<sequence length="510" mass="56722">MKVMSNKQEKIIPNHVFNQSPLRSSCLLLVVFALTACASNSAITDKTRNLQSPEQWQSQMTLSGNKAPSNQSSAKDSAQDYQALDGWLASLNDAKLTEMVRYALSNNYQLKAQQASVAIAKEKLNVAEATDFPELSLAMSSSRAKQVSAESESYNNNNEVGLQLAYELDLWGKLSDQQLQNKLTYAAQEAKYQGSRINTVAEIASAWFNLLEASQLLDLYQERAKNLKDNLTTIQAAYRLGLNEALDVYLTQNDVNREVARVAEQQQAVLKASRNLELLMGDYPNASIKASKKLPVIKDDIPTGIPAELLTRRMDIKASWYELLALDAGLAVAHKEKFPRISLNATTGKSSDELNNLLDGNALAWSLVGNITMPLFNAGKLASLEEQARLAVVRKEQEYLQQVYQAFANVENHISNRNALKAQHKYYHLAKDNAIAAENLSFNQYLKGLVSYTTVLESQRRAFDAQTTLIQLTNQLLQNRIDVYIALGGNFNTSENNTSENNTAEQQNAR</sequence>
<dbReference type="RefSeq" id="WP_130598589.1">
    <property type="nucleotide sequence ID" value="NZ_CP034759.1"/>
</dbReference>
<evidence type="ECO:0000313" key="5">
    <source>
        <dbReference type="EMBL" id="QBG34410.1"/>
    </source>
</evidence>
<dbReference type="SUPFAM" id="SSF56954">
    <property type="entry name" value="Outer membrane efflux proteins (OEP)"/>
    <property type="match status" value="1"/>
</dbReference>
<organism evidence="5 6">
    <name type="scientific">Litorilituus sediminis</name>
    <dbReference type="NCBI Taxonomy" id="718192"/>
    <lineage>
        <taxon>Bacteria</taxon>
        <taxon>Pseudomonadati</taxon>
        <taxon>Pseudomonadota</taxon>
        <taxon>Gammaproteobacteria</taxon>
        <taxon>Alteromonadales</taxon>
        <taxon>Colwelliaceae</taxon>
        <taxon>Litorilituus</taxon>
    </lineage>
</organism>
<evidence type="ECO:0000313" key="6">
    <source>
        <dbReference type="Proteomes" id="UP000290244"/>
    </source>
</evidence>
<dbReference type="AlphaFoldDB" id="A0A4V0ZFN4"/>
<feature type="region of interest" description="Disordered" evidence="4">
    <location>
        <begin position="47"/>
        <end position="76"/>
    </location>
</feature>
<keyword evidence="3" id="KW-0175">Coiled coil</keyword>
<dbReference type="InterPro" id="IPR010131">
    <property type="entry name" value="MdtP/NodT-like"/>
</dbReference>
<name>A0A4V0ZFN4_9GAMM</name>
<comment type="similarity">
    <text evidence="1 2">Belongs to the outer membrane factor (OMF) (TC 1.B.17) family.</text>
</comment>
<keyword evidence="2" id="KW-0812">Transmembrane</keyword>
<evidence type="ECO:0000256" key="3">
    <source>
        <dbReference type="SAM" id="Coils"/>
    </source>
</evidence>
<dbReference type="OrthoDB" id="9770517at2"/>
<dbReference type="GO" id="GO:0009279">
    <property type="term" value="C:cell outer membrane"/>
    <property type="evidence" value="ECO:0007669"/>
    <property type="project" value="UniProtKB-SubCell"/>
</dbReference>
<dbReference type="PANTHER" id="PTHR30203">
    <property type="entry name" value="OUTER MEMBRANE CATION EFFLUX PROTEIN"/>
    <property type="match status" value="1"/>
</dbReference>
<dbReference type="PANTHER" id="PTHR30203:SF30">
    <property type="entry name" value="OUTER MEMBRANE PROTEIN-RELATED"/>
    <property type="match status" value="1"/>
</dbReference>
<dbReference type="Proteomes" id="UP000290244">
    <property type="component" value="Chromosome"/>
</dbReference>
<dbReference type="EMBL" id="CP034759">
    <property type="protein sequence ID" value="QBG34410.1"/>
    <property type="molecule type" value="Genomic_DNA"/>
</dbReference>
<feature type="chain" id="PRO_5021041210" evidence="2">
    <location>
        <begin position="39"/>
        <end position="510"/>
    </location>
</feature>
<dbReference type="Pfam" id="PF02321">
    <property type="entry name" value="OEP"/>
    <property type="match status" value="2"/>
</dbReference>
<keyword evidence="2" id="KW-1134">Transmembrane beta strand</keyword>
<dbReference type="InterPro" id="IPR003423">
    <property type="entry name" value="OMP_efflux"/>
</dbReference>
<keyword evidence="2" id="KW-0732">Signal</keyword>
<comment type="subcellular location">
    <subcellularLocation>
        <location evidence="2">Cell outer membrane</location>
        <topology evidence="2">Lipid-anchor</topology>
    </subcellularLocation>
</comment>
<feature type="coiled-coil region" evidence="3">
    <location>
        <begin position="210"/>
        <end position="237"/>
    </location>
</feature>
<dbReference type="Gene3D" id="1.20.1600.10">
    <property type="entry name" value="Outer membrane efflux proteins (OEP)"/>
    <property type="match status" value="1"/>
</dbReference>
<protein>
    <submittedName>
        <fullName evidence="5">Efflux transporter outer membrane subunit</fullName>
    </submittedName>
</protein>
<feature type="signal peptide" evidence="2">
    <location>
        <begin position="1"/>
        <end position="38"/>
    </location>
</feature>
<dbReference type="GO" id="GO:0015562">
    <property type="term" value="F:efflux transmembrane transporter activity"/>
    <property type="evidence" value="ECO:0007669"/>
    <property type="project" value="InterPro"/>
</dbReference>
<evidence type="ECO:0000256" key="1">
    <source>
        <dbReference type="ARBA" id="ARBA00007613"/>
    </source>
</evidence>
<keyword evidence="2" id="KW-0564">Palmitate</keyword>
<evidence type="ECO:0000256" key="4">
    <source>
        <dbReference type="SAM" id="MobiDB-lite"/>
    </source>
</evidence>
<dbReference type="KEGG" id="lsd:EMK97_00975"/>
<gene>
    <name evidence="5" type="ORF">EMK97_00975</name>
</gene>
<proteinExistence type="inferred from homology"/>
<accession>A0A4V0ZFN4</accession>
<reference evidence="5 6" key="1">
    <citation type="submission" date="2018-12" db="EMBL/GenBank/DDBJ databases">
        <title>Complete genome of Litorilituus sediminis.</title>
        <authorList>
            <person name="Liu A."/>
            <person name="Rong J."/>
        </authorList>
    </citation>
    <scope>NUCLEOTIDE SEQUENCE [LARGE SCALE GENOMIC DNA]</scope>
    <source>
        <strain evidence="5 6">JCM 17549</strain>
    </source>
</reference>
<keyword evidence="2" id="KW-0449">Lipoprotein</keyword>
<dbReference type="NCBIfam" id="TIGR01845">
    <property type="entry name" value="outer_NodT"/>
    <property type="match status" value="1"/>
</dbReference>
<dbReference type="Gene3D" id="2.20.200.10">
    <property type="entry name" value="Outer membrane efflux proteins (OEP)"/>
    <property type="match status" value="1"/>
</dbReference>